<feature type="domain" description="DUF7903" evidence="1">
    <location>
        <begin position="29"/>
        <end position="192"/>
    </location>
</feature>
<dbReference type="PANTHER" id="PTHR35481:SF1">
    <property type="entry name" value="DNA-DIRECTED RNA POLYMERASE SUBUNIT ALPHA"/>
    <property type="match status" value="1"/>
</dbReference>
<reference evidence="2 3" key="1">
    <citation type="submission" date="2022-03" db="EMBL/GenBank/DDBJ databases">
        <authorList>
            <person name="Macdonald S."/>
            <person name="Ahmed S."/>
            <person name="Newling K."/>
        </authorList>
    </citation>
    <scope>NUCLEOTIDE SEQUENCE [LARGE SCALE GENOMIC DNA]</scope>
</reference>
<evidence type="ECO:0000313" key="3">
    <source>
        <dbReference type="Proteomes" id="UP001642260"/>
    </source>
</evidence>
<dbReference type="PANTHER" id="PTHR35481">
    <property type="entry name" value="DNA-DIRECTED RNA POLYMERASE SUBUNIT ALPHA"/>
    <property type="match status" value="1"/>
</dbReference>
<keyword evidence="3" id="KW-1185">Reference proteome</keyword>
<organism evidence="2 3">
    <name type="scientific">Eruca vesicaria subsp. sativa</name>
    <name type="common">Garden rocket</name>
    <name type="synonym">Eruca sativa</name>
    <dbReference type="NCBI Taxonomy" id="29727"/>
    <lineage>
        <taxon>Eukaryota</taxon>
        <taxon>Viridiplantae</taxon>
        <taxon>Streptophyta</taxon>
        <taxon>Embryophyta</taxon>
        <taxon>Tracheophyta</taxon>
        <taxon>Spermatophyta</taxon>
        <taxon>Magnoliopsida</taxon>
        <taxon>eudicotyledons</taxon>
        <taxon>Gunneridae</taxon>
        <taxon>Pentapetalae</taxon>
        <taxon>rosids</taxon>
        <taxon>malvids</taxon>
        <taxon>Brassicales</taxon>
        <taxon>Brassicaceae</taxon>
        <taxon>Brassiceae</taxon>
        <taxon>Eruca</taxon>
    </lineage>
</organism>
<sequence>MSYVPPHKRHENVAVRASSVPPSLHTKLKNTKIIYANDFISRWFLVGSEENNSFQLVPVSSEWRRGSEEKPLVVLAKSESEKFETPWLWLADKVENDLMLGFNRAKKMILRHASEDVNLRLFARFGKVVFKRSANSSETVRDENITKRVLEKLKRSFPTNVPKSYVENVMYEVVPKMGFCVEETKELYHVKVGNIQEENVERKCVSDMLKDCLKTVWDYFLKTQV</sequence>
<dbReference type="Proteomes" id="UP001642260">
    <property type="component" value="Unassembled WGS sequence"/>
</dbReference>
<dbReference type="InterPro" id="IPR057225">
    <property type="entry name" value="DUF7903"/>
</dbReference>
<dbReference type="Pfam" id="PF25475">
    <property type="entry name" value="DUF7903"/>
    <property type="match status" value="1"/>
</dbReference>
<protein>
    <recommendedName>
        <fullName evidence="1">DUF7903 domain-containing protein</fullName>
    </recommendedName>
</protein>
<comment type="caution">
    <text evidence="2">The sequence shown here is derived from an EMBL/GenBank/DDBJ whole genome shotgun (WGS) entry which is preliminary data.</text>
</comment>
<gene>
    <name evidence="2" type="ORF">ERUC_LOCUS35218</name>
</gene>
<proteinExistence type="predicted"/>
<accession>A0ABC8LGF8</accession>
<dbReference type="EMBL" id="CAKOAT010564042">
    <property type="protein sequence ID" value="CAH8382735.1"/>
    <property type="molecule type" value="Genomic_DNA"/>
</dbReference>
<evidence type="ECO:0000259" key="1">
    <source>
        <dbReference type="Pfam" id="PF25475"/>
    </source>
</evidence>
<evidence type="ECO:0000313" key="2">
    <source>
        <dbReference type="EMBL" id="CAH8382735.1"/>
    </source>
</evidence>
<name>A0ABC8LGF8_ERUVS</name>
<dbReference type="AlphaFoldDB" id="A0ABC8LGF8"/>